<feature type="compositionally biased region" description="Basic and acidic residues" evidence="1">
    <location>
        <begin position="229"/>
        <end position="243"/>
    </location>
</feature>
<evidence type="ECO:0000313" key="4">
    <source>
        <dbReference type="EMBL" id="SUT94559.1"/>
    </source>
</evidence>
<dbReference type="Pfam" id="PF04225">
    <property type="entry name" value="LysM_OapA"/>
    <property type="match status" value="1"/>
</dbReference>
<keyword evidence="2" id="KW-1133">Transmembrane helix</keyword>
<name>A0A380U0P9_ACTLI</name>
<sequence length="463" mass="49947">MSHNHLRKEPTFGEPSANTVNSAEQVAEQINSDITEKSAVNAKVSLHSTKVPSYTFTPTMTRPVDETTTLKSIEETQLVKNESKLSTNVDNGTTDTIKDAEPVNKVIASEANELKSTAKNAGFTFSPVEDKAERHKAEAVKVEKTVTEEKPTMNTNNMERVIPVSNTEKPETPMAKVPSKFRRLGLVAGLAAVLAGIFFWLKPSAPETVEELQAQQGGSLPIEFRPVDEEEAKRAEAQAKAEQEAALAQQQAAQQTQQAATELTGTVATNMPAETAPTAETTMPAANNSAPTETAPVVNKPVVQAEVTKPKTQGSVIHQSENKADNKKVESKQPKVKAMTADEFNAKKAKNAQLDQLVKNVEQGKPVEKATAKVAKPATTSAGVVSSKTLTVPKSTSLMQVFRDNKLNISDVNAMSKVNNVVSNLKVGERITVRLDKNNRVVEMNIGSGGKFTRQADGSYSFK</sequence>
<dbReference type="RefSeq" id="WP_115590780.1">
    <property type="nucleotide sequence ID" value="NZ_UFRN01000002.1"/>
</dbReference>
<organism evidence="4 5">
    <name type="scientific">Actinobacillus lignieresii</name>
    <dbReference type="NCBI Taxonomy" id="720"/>
    <lineage>
        <taxon>Bacteria</taxon>
        <taxon>Pseudomonadati</taxon>
        <taxon>Pseudomonadota</taxon>
        <taxon>Gammaproteobacteria</taxon>
        <taxon>Pasteurellales</taxon>
        <taxon>Pasteurellaceae</taxon>
        <taxon>Actinobacillus</taxon>
    </lineage>
</organism>
<proteinExistence type="predicted"/>
<reference evidence="4 5" key="1">
    <citation type="submission" date="2018-06" db="EMBL/GenBank/DDBJ databases">
        <authorList>
            <consortium name="Pathogen Informatics"/>
            <person name="Doyle S."/>
        </authorList>
    </citation>
    <scope>NUCLEOTIDE SEQUENCE [LARGE SCALE GENOMIC DNA]</scope>
    <source>
        <strain evidence="4 5">NCTC4191</strain>
    </source>
</reference>
<evidence type="ECO:0000259" key="3">
    <source>
        <dbReference type="Pfam" id="PF04225"/>
    </source>
</evidence>
<evidence type="ECO:0000256" key="2">
    <source>
        <dbReference type="SAM" id="Phobius"/>
    </source>
</evidence>
<dbReference type="GO" id="GO:0042834">
    <property type="term" value="F:peptidoglycan binding"/>
    <property type="evidence" value="ECO:0007669"/>
    <property type="project" value="InterPro"/>
</dbReference>
<dbReference type="Proteomes" id="UP000254253">
    <property type="component" value="Unassembled WGS sequence"/>
</dbReference>
<feature type="compositionally biased region" description="Low complexity" evidence="1">
    <location>
        <begin position="244"/>
        <end position="260"/>
    </location>
</feature>
<feature type="compositionally biased region" description="Basic and acidic residues" evidence="1">
    <location>
        <begin position="320"/>
        <end position="333"/>
    </location>
</feature>
<keyword evidence="5" id="KW-1185">Reference proteome</keyword>
<dbReference type="EMBL" id="UFRN01000002">
    <property type="protein sequence ID" value="SUT94559.1"/>
    <property type="molecule type" value="Genomic_DNA"/>
</dbReference>
<protein>
    <submittedName>
        <fullName evidence="4">Opacity associated protein A</fullName>
    </submittedName>
</protein>
<keyword evidence="2" id="KW-0812">Transmembrane</keyword>
<dbReference type="AlphaFoldDB" id="A0A380U0P9"/>
<evidence type="ECO:0000256" key="1">
    <source>
        <dbReference type="SAM" id="MobiDB-lite"/>
    </source>
</evidence>
<dbReference type="InterPro" id="IPR007340">
    <property type="entry name" value="LysM_Opacity-associatedA"/>
</dbReference>
<feature type="region of interest" description="Disordered" evidence="1">
    <location>
        <begin position="308"/>
        <end position="336"/>
    </location>
</feature>
<feature type="domain" description="Opacity-associated protein A LysM-like" evidence="3">
    <location>
        <begin position="387"/>
        <end position="462"/>
    </location>
</feature>
<accession>A0A380U0P9</accession>
<feature type="region of interest" description="Disordered" evidence="1">
    <location>
        <begin position="1"/>
        <end position="21"/>
    </location>
</feature>
<feature type="compositionally biased region" description="Polar residues" evidence="1">
    <location>
        <begin position="310"/>
        <end position="319"/>
    </location>
</feature>
<gene>
    <name evidence="4" type="primary">oapA</name>
    <name evidence="4" type="ORF">NCTC4191_01622</name>
</gene>
<feature type="region of interest" description="Disordered" evidence="1">
    <location>
        <begin position="280"/>
        <end position="299"/>
    </location>
</feature>
<evidence type="ECO:0000313" key="5">
    <source>
        <dbReference type="Proteomes" id="UP000254253"/>
    </source>
</evidence>
<feature type="transmembrane region" description="Helical" evidence="2">
    <location>
        <begin position="184"/>
        <end position="201"/>
    </location>
</feature>
<feature type="region of interest" description="Disordered" evidence="1">
    <location>
        <begin position="229"/>
        <end position="260"/>
    </location>
</feature>
<keyword evidence="2" id="KW-0472">Membrane</keyword>